<evidence type="ECO:0000256" key="2">
    <source>
        <dbReference type="HAMAP-Rule" id="MF_01126"/>
    </source>
</evidence>
<dbReference type="RefSeq" id="WP_101954106.1">
    <property type="nucleotide sequence ID" value="NZ_PKHE01000006.1"/>
</dbReference>
<gene>
    <name evidence="4" type="ORF">CYJ57_03590</name>
</gene>
<dbReference type="EMBL" id="PKHE01000006">
    <property type="protein sequence ID" value="PKY89617.1"/>
    <property type="molecule type" value="Genomic_DNA"/>
</dbReference>
<dbReference type="AlphaFoldDB" id="A0A2I1K1Y7"/>
<dbReference type="OrthoDB" id="2990788at2"/>
<dbReference type="Proteomes" id="UP000234384">
    <property type="component" value="Unassembled WGS sequence"/>
</dbReference>
<reference evidence="4 5" key="1">
    <citation type="submission" date="2017-12" db="EMBL/GenBank/DDBJ databases">
        <title>Phylogenetic diversity of female urinary microbiome.</title>
        <authorList>
            <person name="Thomas-White K."/>
            <person name="Wolfe A.J."/>
        </authorList>
    </citation>
    <scope>NUCLEOTIDE SEQUENCE [LARGE SCALE GENOMIC DNA]</scope>
    <source>
        <strain evidence="4 5">UMB0898</strain>
    </source>
</reference>
<dbReference type="Pfam" id="PF09902">
    <property type="entry name" value="DUF2129"/>
    <property type="match status" value="1"/>
</dbReference>
<keyword evidence="1 2" id="KW-0963">Cytoplasm</keyword>
<dbReference type="InterPro" id="IPR016979">
    <property type="entry name" value="DUF2129"/>
</dbReference>
<dbReference type="GO" id="GO:0005737">
    <property type="term" value="C:cytoplasm"/>
    <property type="evidence" value="ECO:0007669"/>
    <property type="project" value="UniProtKB-SubCell"/>
</dbReference>
<name>A0A2I1K1Y7_9LACT</name>
<accession>A0A2I1K1Y7</accession>
<evidence type="ECO:0000256" key="3">
    <source>
        <dbReference type="SAM" id="MobiDB-lite"/>
    </source>
</evidence>
<comment type="similarity">
    <text evidence="2">Belongs to the UPF0298 family.</text>
</comment>
<evidence type="ECO:0000256" key="1">
    <source>
        <dbReference type="ARBA" id="ARBA00022490"/>
    </source>
</evidence>
<sequence>MEFIQRQSIIVWLYSTKNIRQLRKYGFVHYVSQRMKYAILYVNKEETAKILQELQGLFFVREVELSHRDEIDMTFEGAIEPFDINMVQDDFIIEETDESFFEMMRQSFKIEDSKKSAASDRSEEESSCE</sequence>
<comment type="subcellular location">
    <subcellularLocation>
        <location evidence="2">Cytoplasm</location>
    </subcellularLocation>
</comment>
<comment type="caution">
    <text evidence="4">The sequence shown here is derived from an EMBL/GenBank/DDBJ whole genome shotgun (WGS) entry which is preliminary data.</text>
</comment>
<feature type="compositionally biased region" description="Basic and acidic residues" evidence="3">
    <location>
        <begin position="110"/>
        <end position="121"/>
    </location>
</feature>
<evidence type="ECO:0000313" key="4">
    <source>
        <dbReference type="EMBL" id="PKY89617.1"/>
    </source>
</evidence>
<evidence type="ECO:0000313" key="5">
    <source>
        <dbReference type="Proteomes" id="UP000234384"/>
    </source>
</evidence>
<feature type="region of interest" description="Disordered" evidence="3">
    <location>
        <begin position="110"/>
        <end position="129"/>
    </location>
</feature>
<dbReference type="HAMAP" id="MF_01126">
    <property type="entry name" value="UPF0298"/>
    <property type="match status" value="1"/>
</dbReference>
<proteinExistence type="inferred from homology"/>
<organism evidence="4 5">
    <name type="scientific">Falseniella ignava</name>
    <dbReference type="NCBI Taxonomy" id="137730"/>
    <lineage>
        <taxon>Bacteria</taxon>
        <taxon>Bacillati</taxon>
        <taxon>Bacillota</taxon>
        <taxon>Bacilli</taxon>
        <taxon>Lactobacillales</taxon>
        <taxon>Aerococcaceae</taxon>
        <taxon>Falseniella</taxon>
    </lineage>
</organism>
<protein>
    <recommendedName>
        <fullName evidence="2">UPF0298 protein CYJ57_03590</fullName>
    </recommendedName>
</protein>